<dbReference type="InterPro" id="IPR000620">
    <property type="entry name" value="EamA_dom"/>
</dbReference>
<feature type="transmembrane region" description="Helical" evidence="6">
    <location>
        <begin position="145"/>
        <end position="166"/>
    </location>
</feature>
<keyword evidence="3 6" id="KW-0812">Transmembrane</keyword>
<feature type="transmembrane region" description="Helical" evidence="6">
    <location>
        <begin position="242"/>
        <end position="259"/>
    </location>
</feature>
<name>A0ABY8PQT3_9BACT</name>
<evidence type="ECO:0000256" key="6">
    <source>
        <dbReference type="SAM" id="Phobius"/>
    </source>
</evidence>
<feature type="transmembrane region" description="Helical" evidence="6">
    <location>
        <begin position="89"/>
        <end position="107"/>
    </location>
</feature>
<gene>
    <name evidence="8" type="ORF">JRV97_00130</name>
</gene>
<feature type="transmembrane region" description="Helical" evidence="6">
    <location>
        <begin position="30"/>
        <end position="54"/>
    </location>
</feature>
<dbReference type="RefSeq" id="WP_280999058.1">
    <property type="nucleotide sequence ID" value="NZ_CP069362.1"/>
</dbReference>
<dbReference type="InterPro" id="IPR050638">
    <property type="entry name" value="AA-Vitamin_Transporters"/>
</dbReference>
<feature type="transmembrane region" description="Helical" evidence="6">
    <location>
        <begin position="178"/>
        <end position="197"/>
    </location>
</feature>
<protein>
    <submittedName>
        <fullName evidence="8">DMT family transporter</fullName>
    </submittedName>
</protein>
<dbReference type="PANTHER" id="PTHR32322:SF18">
    <property type="entry name" value="S-ADENOSYLMETHIONINE_S-ADENOSYLHOMOCYSTEINE TRANSPORTER"/>
    <property type="match status" value="1"/>
</dbReference>
<feature type="domain" description="EamA" evidence="7">
    <location>
        <begin position="147"/>
        <end position="276"/>
    </location>
</feature>
<organism evidence="8 9">
    <name type="scientific">Marinitoga aeolica</name>
    <dbReference type="NCBI Taxonomy" id="2809031"/>
    <lineage>
        <taxon>Bacteria</taxon>
        <taxon>Thermotogati</taxon>
        <taxon>Thermotogota</taxon>
        <taxon>Thermotogae</taxon>
        <taxon>Petrotogales</taxon>
        <taxon>Petrotogaceae</taxon>
        <taxon>Marinitoga</taxon>
    </lineage>
</organism>
<keyword evidence="4 6" id="KW-1133">Transmembrane helix</keyword>
<feature type="transmembrane region" description="Helical" evidence="6">
    <location>
        <begin position="61"/>
        <end position="83"/>
    </location>
</feature>
<dbReference type="InterPro" id="IPR037185">
    <property type="entry name" value="EmrE-like"/>
</dbReference>
<comment type="subcellular location">
    <subcellularLocation>
        <location evidence="1">Cell membrane</location>
        <topology evidence="1">Multi-pass membrane protein</topology>
    </subcellularLocation>
</comment>
<accession>A0ABY8PQT3</accession>
<evidence type="ECO:0000256" key="2">
    <source>
        <dbReference type="ARBA" id="ARBA00022475"/>
    </source>
</evidence>
<evidence type="ECO:0000256" key="5">
    <source>
        <dbReference type="ARBA" id="ARBA00023136"/>
    </source>
</evidence>
<evidence type="ECO:0000259" key="7">
    <source>
        <dbReference type="Pfam" id="PF00892"/>
    </source>
</evidence>
<dbReference type="Pfam" id="PF00892">
    <property type="entry name" value="EamA"/>
    <property type="match status" value="2"/>
</dbReference>
<feature type="transmembrane region" description="Helical" evidence="6">
    <location>
        <begin position="209"/>
        <end position="230"/>
    </location>
</feature>
<reference evidence="8 9" key="1">
    <citation type="submission" date="2021-02" db="EMBL/GenBank/DDBJ databases">
        <title>Characterization of Marinitoga sp. nov. str. BP5-C20A.</title>
        <authorList>
            <person name="Erauso G."/>
            <person name="Postec A."/>
        </authorList>
    </citation>
    <scope>NUCLEOTIDE SEQUENCE [LARGE SCALE GENOMIC DNA]</scope>
    <source>
        <strain evidence="8 9">BP5-C20A</strain>
    </source>
</reference>
<dbReference type="EMBL" id="CP069362">
    <property type="protein sequence ID" value="WGS64999.1"/>
    <property type="molecule type" value="Genomic_DNA"/>
</dbReference>
<keyword evidence="2" id="KW-1003">Cell membrane</keyword>
<evidence type="ECO:0000256" key="4">
    <source>
        <dbReference type="ARBA" id="ARBA00022989"/>
    </source>
</evidence>
<dbReference type="Proteomes" id="UP001232493">
    <property type="component" value="Chromosome"/>
</dbReference>
<proteinExistence type="predicted"/>
<evidence type="ECO:0000313" key="9">
    <source>
        <dbReference type="Proteomes" id="UP001232493"/>
    </source>
</evidence>
<keyword evidence="5 6" id="KW-0472">Membrane</keyword>
<dbReference type="PANTHER" id="PTHR32322">
    <property type="entry name" value="INNER MEMBRANE TRANSPORTER"/>
    <property type="match status" value="1"/>
</dbReference>
<sequence>MHYLLAVLSAFSSSVTSVLGKYSFNIGATVSQILFLRFLFSFIISGMIFIFAGYKFHLKKFILFSILGIVNYGIAAYAFFIGLQYLNPAYATVIYFTNPIFVSILQTKTTKRKINIVNASAVAISFVGVIIANLGERALIENPNIIFGTLIILFSSFVNALFIVSVSEQIKEENSNPFENAFYTFTGAFIYYLLFVIRNNEIYTLNNKFLLAGFILAVLATFVPLTLNFIALKRLQSHTLSLLMPLELVFASILSAIFFHEPFNALKILGFIMVGLAPIIDISNVESQSIT</sequence>
<evidence type="ECO:0000256" key="1">
    <source>
        <dbReference type="ARBA" id="ARBA00004651"/>
    </source>
</evidence>
<feature type="transmembrane region" description="Helical" evidence="6">
    <location>
        <begin position="265"/>
        <end position="285"/>
    </location>
</feature>
<feature type="transmembrane region" description="Helical" evidence="6">
    <location>
        <begin position="114"/>
        <end position="133"/>
    </location>
</feature>
<keyword evidence="9" id="KW-1185">Reference proteome</keyword>
<dbReference type="SUPFAM" id="SSF103481">
    <property type="entry name" value="Multidrug resistance efflux transporter EmrE"/>
    <property type="match status" value="2"/>
</dbReference>
<evidence type="ECO:0000256" key="3">
    <source>
        <dbReference type="ARBA" id="ARBA00022692"/>
    </source>
</evidence>
<evidence type="ECO:0000313" key="8">
    <source>
        <dbReference type="EMBL" id="WGS64999.1"/>
    </source>
</evidence>
<feature type="domain" description="EamA" evidence="7">
    <location>
        <begin position="3"/>
        <end position="133"/>
    </location>
</feature>